<organism evidence="2 3">
    <name type="scientific">Pseudobythopirellula maris</name>
    <dbReference type="NCBI Taxonomy" id="2527991"/>
    <lineage>
        <taxon>Bacteria</taxon>
        <taxon>Pseudomonadati</taxon>
        <taxon>Planctomycetota</taxon>
        <taxon>Planctomycetia</taxon>
        <taxon>Pirellulales</taxon>
        <taxon>Lacipirellulaceae</taxon>
        <taxon>Pseudobythopirellula</taxon>
    </lineage>
</organism>
<name>A0A5C5ZMZ6_9BACT</name>
<dbReference type="AlphaFoldDB" id="A0A5C5ZMZ6"/>
<dbReference type="EMBL" id="SJPQ01000002">
    <property type="protein sequence ID" value="TWT88540.1"/>
    <property type="molecule type" value="Genomic_DNA"/>
</dbReference>
<dbReference type="RefSeq" id="WP_146399685.1">
    <property type="nucleotide sequence ID" value="NZ_SJPQ01000002.1"/>
</dbReference>
<feature type="chain" id="PRO_5022919418" evidence="1">
    <location>
        <begin position="24"/>
        <end position="259"/>
    </location>
</feature>
<reference evidence="2 3" key="1">
    <citation type="submission" date="2019-02" db="EMBL/GenBank/DDBJ databases">
        <title>Deep-cultivation of Planctomycetes and their phenomic and genomic characterization uncovers novel biology.</title>
        <authorList>
            <person name="Wiegand S."/>
            <person name="Jogler M."/>
            <person name="Boedeker C."/>
            <person name="Pinto D."/>
            <person name="Vollmers J."/>
            <person name="Rivas-Marin E."/>
            <person name="Kohn T."/>
            <person name="Peeters S.H."/>
            <person name="Heuer A."/>
            <person name="Rast P."/>
            <person name="Oberbeckmann S."/>
            <person name="Bunk B."/>
            <person name="Jeske O."/>
            <person name="Meyerdierks A."/>
            <person name="Storesund J.E."/>
            <person name="Kallscheuer N."/>
            <person name="Luecker S."/>
            <person name="Lage O.M."/>
            <person name="Pohl T."/>
            <person name="Merkel B.J."/>
            <person name="Hornburger P."/>
            <person name="Mueller R.-W."/>
            <person name="Bruemmer F."/>
            <person name="Labrenz M."/>
            <person name="Spormann A.M."/>
            <person name="Op Den Camp H."/>
            <person name="Overmann J."/>
            <person name="Amann R."/>
            <person name="Jetten M.S.M."/>
            <person name="Mascher T."/>
            <person name="Medema M.H."/>
            <person name="Devos D.P."/>
            <person name="Kaster A.-K."/>
            <person name="Ovreas L."/>
            <person name="Rohde M."/>
            <person name="Galperin M.Y."/>
            <person name="Jogler C."/>
        </authorList>
    </citation>
    <scope>NUCLEOTIDE SEQUENCE [LARGE SCALE GENOMIC DNA]</scope>
    <source>
        <strain evidence="2 3">Mal64</strain>
    </source>
</reference>
<comment type="caution">
    <text evidence="2">The sequence shown here is derived from an EMBL/GenBank/DDBJ whole genome shotgun (WGS) entry which is preliminary data.</text>
</comment>
<evidence type="ECO:0000313" key="3">
    <source>
        <dbReference type="Proteomes" id="UP000315440"/>
    </source>
</evidence>
<gene>
    <name evidence="2" type="ORF">Mal64_20230</name>
</gene>
<sequence length="259" mass="28804" precursor="true">MRHLLLALTVALAPCALSFVASAATAAEFRIETTVHALDEEEPTSESITLFHDGVAYDFRDSVGRVTIFRPSSGDKPGRFLLLDENREVRTEIGADQVAALMIKLRRWAALQKDPFLRFAGDPVFKEEFDAATGELRLTSDVLSYRLVTMPVADSAAMAELRGFLDAYAQLHTMLEAGVPPGPRLKVNEAITRRSVVPVEIELTDGDAEEPALKSKHRVTWILSKKDKQRIDLARDHLAEYREVSNAEFRDGIQTAARK</sequence>
<evidence type="ECO:0000313" key="2">
    <source>
        <dbReference type="EMBL" id="TWT88540.1"/>
    </source>
</evidence>
<dbReference type="Proteomes" id="UP000315440">
    <property type="component" value="Unassembled WGS sequence"/>
</dbReference>
<keyword evidence="3" id="KW-1185">Reference proteome</keyword>
<proteinExistence type="predicted"/>
<evidence type="ECO:0000256" key="1">
    <source>
        <dbReference type="SAM" id="SignalP"/>
    </source>
</evidence>
<feature type="signal peptide" evidence="1">
    <location>
        <begin position="1"/>
        <end position="23"/>
    </location>
</feature>
<protein>
    <submittedName>
        <fullName evidence="2">Uncharacterized protein</fullName>
    </submittedName>
</protein>
<dbReference type="OrthoDB" id="211725at2"/>
<accession>A0A5C5ZMZ6</accession>
<keyword evidence="1" id="KW-0732">Signal</keyword>